<evidence type="ECO:0000313" key="1">
    <source>
        <dbReference type="EMBL" id="MED6211481.1"/>
    </source>
</evidence>
<dbReference type="EMBL" id="JASCZI010242569">
    <property type="protein sequence ID" value="MED6211481.1"/>
    <property type="molecule type" value="Genomic_DNA"/>
</dbReference>
<keyword evidence="2" id="KW-1185">Reference proteome</keyword>
<evidence type="ECO:0000313" key="2">
    <source>
        <dbReference type="Proteomes" id="UP001341840"/>
    </source>
</evidence>
<gene>
    <name evidence="1" type="ORF">PIB30_074111</name>
</gene>
<proteinExistence type="predicted"/>
<reference evidence="1 2" key="1">
    <citation type="journal article" date="2023" name="Plants (Basel)">
        <title>Bridging the Gap: Combining Genomics and Transcriptomics Approaches to Understand Stylosanthes scabra, an Orphan Legume from the Brazilian Caatinga.</title>
        <authorList>
            <person name="Ferreira-Neto J.R.C."/>
            <person name="da Silva M.D."/>
            <person name="Binneck E."/>
            <person name="de Melo N.F."/>
            <person name="da Silva R.H."/>
            <person name="de Melo A.L.T.M."/>
            <person name="Pandolfi V."/>
            <person name="Bustamante F.O."/>
            <person name="Brasileiro-Vidal A.C."/>
            <person name="Benko-Iseppon A.M."/>
        </authorList>
    </citation>
    <scope>NUCLEOTIDE SEQUENCE [LARGE SCALE GENOMIC DNA]</scope>
    <source>
        <tissue evidence="1">Leaves</tissue>
    </source>
</reference>
<organism evidence="1 2">
    <name type="scientific">Stylosanthes scabra</name>
    <dbReference type="NCBI Taxonomy" id="79078"/>
    <lineage>
        <taxon>Eukaryota</taxon>
        <taxon>Viridiplantae</taxon>
        <taxon>Streptophyta</taxon>
        <taxon>Embryophyta</taxon>
        <taxon>Tracheophyta</taxon>
        <taxon>Spermatophyta</taxon>
        <taxon>Magnoliopsida</taxon>
        <taxon>eudicotyledons</taxon>
        <taxon>Gunneridae</taxon>
        <taxon>Pentapetalae</taxon>
        <taxon>rosids</taxon>
        <taxon>fabids</taxon>
        <taxon>Fabales</taxon>
        <taxon>Fabaceae</taxon>
        <taxon>Papilionoideae</taxon>
        <taxon>50 kb inversion clade</taxon>
        <taxon>dalbergioids sensu lato</taxon>
        <taxon>Dalbergieae</taxon>
        <taxon>Pterocarpus clade</taxon>
        <taxon>Stylosanthes</taxon>
    </lineage>
</organism>
<sequence>MNMNLGFLSIPTLQAKNSTYDFNLLEDKQGKMKKGSLRSKERSFEAILPRVPRIGVEAGAYACFNHPNHA</sequence>
<comment type="caution">
    <text evidence="1">The sequence shown here is derived from an EMBL/GenBank/DDBJ whole genome shotgun (WGS) entry which is preliminary data.</text>
</comment>
<name>A0ABU6YPX8_9FABA</name>
<protein>
    <submittedName>
        <fullName evidence="1">Uncharacterized protein</fullName>
    </submittedName>
</protein>
<dbReference type="Proteomes" id="UP001341840">
    <property type="component" value="Unassembled WGS sequence"/>
</dbReference>
<accession>A0ABU6YPX8</accession>